<evidence type="ECO:0000256" key="15">
    <source>
        <dbReference type="ARBA" id="ARBA00048798"/>
    </source>
</evidence>
<keyword evidence="9 19" id="KW-0808">Transferase</keyword>
<dbReference type="FunFam" id="3.20.10.10:FF:000002">
    <property type="entry name" value="D-alanine aminotransferase"/>
    <property type="match status" value="1"/>
</dbReference>
<dbReference type="Gene3D" id="3.20.10.10">
    <property type="entry name" value="D-amino Acid Aminotransferase, subunit A, domain 2"/>
    <property type="match status" value="1"/>
</dbReference>
<evidence type="ECO:0000256" key="4">
    <source>
        <dbReference type="ARBA" id="ARBA00004931"/>
    </source>
</evidence>
<comment type="catalytic activity">
    <reaction evidence="16 19">
        <text>L-leucine + 2-oxoglutarate = 4-methyl-2-oxopentanoate + L-glutamate</text>
        <dbReference type="Rhea" id="RHEA:18321"/>
        <dbReference type="ChEBI" id="CHEBI:16810"/>
        <dbReference type="ChEBI" id="CHEBI:17865"/>
        <dbReference type="ChEBI" id="CHEBI:29985"/>
        <dbReference type="ChEBI" id="CHEBI:57427"/>
        <dbReference type="EC" id="2.6.1.42"/>
    </reaction>
</comment>
<evidence type="ECO:0000256" key="8">
    <source>
        <dbReference type="ARBA" id="ARBA00022605"/>
    </source>
</evidence>
<dbReference type="UniPathway" id="UPA00047">
    <property type="reaction ID" value="UER00058"/>
</dbReference>
<evidence type="ECO:0000256" key="5">
    <source>
        <dbReference type="ARBA" id="ARBA00005072"/>
    </source>
</evidence>
<dbReference type="GO" id="GO:0009099">
    <property type="term" value="P:L-valine biosynthetic process"/>
    <property type="evidence" value="ECO:0007669"/>
    <property type="project" value="UniProtKB-UniPathway"/>
</dbReference>
<dbReference type="UniPathway" id="UPA00049">
    <property type="reaction ID" value="UER00062"/>
</dbReference>
<comment type="function">
    <text evidence="2 19">Acts on leucine, isoleucine and valine.</text>
</comment>
<dbReference type="PATRIC" id="fig|45070.6.peg.2078"/>
<protein>
    <recommendedName>
        <fullName evidence="19">Branched-chain-amino-acid aminotransferase</fullName>
        <shortName evidence="19">BCAT</shortName>
        <ecNumber evidence="19">2.6.1.42</ecNumber>
    </recommendedName>
</protein>
<dbReference type="CDD" id="cd01557">
    <property type="entry name" value="BCAT_beta_family"/>
    <property type="match status" value="1"/>
</dbReference>
<keyword evidence="21" id="KW-1185">Reference proteome</keyword>
<dbReference type="EC" id="2.6.1.42" evidence="19"/>
<gene>
    <name evidence="19" type="primary">ilvE</name>
    <name evidence="20" type="ORF">Lnau_1972</name>
</gene>
<dbReference type="GO" id="GO:0009097">
    <property type="term" value="P:isoleucine biosynthetic process"/>
    <property type="evidence" value="ECO:0007669"/>
    <property type="project" value="UniProtKB-UniPathway"/>
</dbReference>
<dbReference type="GO" id="GO:0008696">
    <property type="term" value="F:4-amino-4-deoxychorismate lyase activity"/>
    <property type="evidence" value="ECO:0007669"/>
    <property type="project" value="UniProtKB-EC"/>
</dbReference>
<sequence>MQTTETIWQNGKFVPWADAKIHVLSHTLHYGGGAFEGIRFYNTAKGPAIFRLQDHVDRLFYSAATLKMKLAYSKEEIISAIKEVVRNNNIDEGYIRPIAFYGYGKMGVNPTGNPVEVIIACWPWGAYLPHDSIDVKISSYIRIHPDSTVVDAKLCGHYINGILAALELEGTHYHEALFLDSKGYITEGVGENFFLIKKGVIYTPKLGGILCGITRDTIIKLARNLGFNVIEQDLTLEDAYQADEAFFTGTAAEVTAIRSINDQKLAQADEGKITSTIKKAYMDLVHGKNSDSLHYLTYIERPCP</sequence>
<comment type="pathway">
    <text evidence="4 19">Amino-acid biosynthesis; L-valine biosynthesis; L-valine from pyruvate: step 4/4.</text>
</comment>
<comment type="pathway">
    <text evidence="5 19">Amino-acid biosynthesis; L-leucine biosynthesis; L-leucine from 3-methyl-2-oxobutanoate: step 4/4.</text>
</comment>
<evidence type="ECO:0000256" key="9">
    <source>
        <dbReference type="ARBA" id="ARBA00022679"/>
    </source>
</evidence>
<comment type="catalytic activity">
    <reaction evidence="17">
        <text>4-amino-4-deoxychorismate = 4-aminobenzoate + pyruvate + H(+)</text>
        <dbReference type="Rhea" id="RHEA:16201"/>
        <dbReference type="ChEBI" id="CHEBI:15361"/>
        <dbReference type="ChEBI" id="CHEBI:15378"/>
        <dbReference type="ChEBI" id="CHEBI:17836"/>
        <dbReference type="ChEBI" id="CHEBI:58406"/>
        <dbReference type="EC" id="4.1.3.38"/>
    </reaction>
</comment>
<evidence type="ECO:0000256" key="10">
    <source>
        <dbReference type="ARBA" id="ARBA00022898"/>
    </source>
</evidence>
<organism evidence="20 21">
    <name type="scientific">Legionella nautarum</name>
    <dbReference type="NCBI Taxonomy" id="45070"/>
    <lineage>
        <taxon>Bacteria</taxon>
        <taxon>Pseudomonadati</taxon>
        <taxon>Pseudomonadota</taxon>
        <taxon>Gammaproteobacteria</taxon>
        <taxon>Legionellales</taxon>
        <taxon>Legionellaceae</taxon>
        <taxon>Legionella</taxon>
    </lineage>
</organism>
<dbReference type="UniPathway" id="UPA00048">
    <property type="reaction ID" value="UER00073"/>
</dbReference>
<dbReference type="STRING" id="45070.Lnau_1972"/>
<keyword evidence="8 19" id="KW-0028">Amino-acid biosynthesis</keyword>
<dbReference type="RefSeq" id="WP_058504982.1">
    <property type="nucleotide sequence ID" value="NZ_CAAAIF010000010.1"/>
</dbReference>
<dbReference type="Pfam" id="PF01063">
    <property type="entry name" value="Aminotran_4"/>
    <property type="match status" value="1"/>
</dbReference>
<dbReference type="SUPFAM" id="SSF56752">
    <property type="entry name" value="D-aminoacid aminotransferase-like PLP-dependent enzymes"/>
    <property type="match status" value="1"/>
</dbReference>
<dbReference type="GO" id="GO:0052654">
    <property type="term" value="F:L-leucine-2-oxoglutarate transaminase activity"/>
    <property type="evidence" value="ECO:0007669"/>
    <property type="project" value="RHEA"/>
</dbReference>
<evidence type="ECO:0000256" key="2">
    <source>
        <dbReference type="ARBA" id="ARBA00003109"/>
    </source>
</evidence>
<comment type="pathway">
    <text evidence="3 19">Amino-acid biosynthesis; L-isoleucine biosynthesis; L-isoleucine from 2-oxobutanoate: step 4/4.</text>
</comment>
<comment type="caution">
    <text evidence="20">The sequence shown here is derived from an EMBL/GenBank/DDBJ whole genome shotgun (WGS) entry which is preliminary data.</text>
</comment>
<keyword evidence="12 19" id="KW-0100">Branched-chain amino acid biosynthesis</keyword>
<evidence type="ECO:0000256" key="16">
    <source>
        <dbReference type="ARBA" id="ARBA00049229"/>
    </source>
</evidence>
<keyword evidence="20" id="KW-0456">Lyase</keyword>
<dbReference type="PANTHER" id="PTHR42743">
    <property type="entry name" value="AMINO-ACID AMINOTRANSFERASE"/>
    <property type="match status" value="1"/>
</dbReference>
<dbReference type="AlphaFoldDB" id="A0A0W0WRY2"/>
<comment type="catalytic activity">
    <reaction evidence="14 19">
        <text>L-valine + 2-oxoglutarate = 3-methyl-2-oxobutanoate + L-glutamate</text>
        <dbReference type="Rhea" id="RHEA:24813"/>
        <dbReference type="ChEBI" id="CHEBI:11851"/>
        <dbReference type="ChEBI" id="CHEBI:16810"/>
        <dbReference type="ChEBI" id="CHEBI:29985"/>
        <dbReference type="ChEBI" id="CHEBI:57762"/>
        <dbReference type="EC" id="2.6.1.42"/>
    </reaction>
</comment>
<name>A0A0W0WRY2_9GAMM</name>
<evidence type="ECO:0000256" key="3">
    <source>
        <dbReference type="ARBA" id="ARBA00004824"/>
    </source>
</evidence>
<keyword evidence="10 19" id="KW-0663">Pyridoxal phosphate</keyword>
<dbReference type="GO" id="GO:0052655">
    <property type="term" value="F:L-valine-2-oxoglutarate transaminase activity"/>
    <property type="evidence" value="ECO:0007669"/>
    <property type="project" value="RHEA"/>
</dbReference>
<evidence type="ECO:0000313" key="21">
    <source>
        <dbReference type="Proteomes" id="UP000054725"/>
    </source>
</evidence>
<dbReference type="InterPro" id="IPR050571">
    <property type="entry name" value="Class-IV_PLP-Dep_Aminotrnsfr"/>
</dbReference>
<comment type="function">
    <text evidence="18">Involved in the biosynthesis of p-aminobenzoate (PABA), a precursor of tetrahydrofolate. Converts 4-amino-4-deoxychorismate into 4-aminobenzoate (PABA) and pyruvate.</text>
</comment>
<keyword evidence="7 19" id="KW-0032">Aminotransferase</keyword>
<dbReference type="EMBL" id="LNYO01000017">
    <property type="protein sequence ID" value="KTD35082.1"/>
    <property type="molecule type" value="Genomic_DNA"/>
</dbReference>
<dbReference type="GO" id="GO:0052656">
    <property type="term" value="F:L-isoleucine-2-oxoglutarate transaminase activity"/>
    <property type="evidence" value="ECO:0007669"/>
    <property type="project" value="RHEA"/>
</dbReference>
<comment type="similarity">
    <text evidence="6 19">Belongs to the class-IV pyridoxal-phosphate-dependent aminotransferase family.</text>
</comment>
<dbReference type="InterPro" id="IPR033939">
    <property type="entry name" value="BCAT_family"/>
</dbReference>
<dbReference type="Gene3D" id="3.30.470.10">
    <property type="match status" value="1"/>
</dbReference>
<evidence type="ECO:0000256" key="19">
    <source>
        <dbReference type="RuleBase" id="RU364094"/>
    </source>
</evidence>
<dbReference type="NCBIfam" id="NF005146">
    <property type="entry name" value="PRK06606.1"/>
    <property type="match status" value="1"/>
</dbReference>
<dbReference type="InterPro" id="IPR043132">
    <property type="entry name" value="BCAT-like_C"/>
</dbReference>
<evidence type="ECO:0000256" key="13">
    <source>
        <dbReference type="ARBA" id="ARBA00035633"/>
    </source>
</evidence>
<comment type="catalytic activity">
    <reaction evidence="15 19">
        <text>L-isoleucine + 2-oxoglutarate = (S)-3-methyl-2-oxopentanoate + L-glutamate</text>
        <dbReference type="Rhea" id="RHEA:24801"/>
        <dbReference type="ChEBI" id="CHEBI:16810"/>
        <dbReference type="ChEBI" id="CHEBI:29985"/>
        <dbReference type="ChEBI" id="CHEBI:35146"/>
        <dbReference type="ChEBI" id="CHEBI:58045"/>
        <dbReference type="EC" id="2.6.1.42"/>
    </reaction>
</comment>
<evidence type="ECO:0000256" key="12">
    <source>
        <dbReference type="ARBA" id="ARBA00023304"/>
    </source>
</evidence>
<dbReference type="InterPro" id="IPR043131">
    <property type="entry name" value="BCAT-like_N"/>
</dbReference>
<dbReference type="InterPro" id="IPR036038">
    <property type="entry name" value="Aminotransferase-like"/>
</dbReference>
<accession>A0A0W0WRY2</accession>
<dbReference type="InterPro" id="IPR005785">
    <property type="entry name" value="B_amino_transI"/>
</dbReference>
<reference evidence="20 21" key="1">
    <citation type="submission" date="2015-11" db="EMBL/GenBank/DDBJ databases">
        <title>Genomic analysis of 38 Legionella species identifies large and diverse effector repertoires.</title>
        <authorList>
            <person name="Burstein D."/>
            <person name="Amaro F."/>
            <person name="Zusman T."/>
            <person name="Lifshitz Z."/>
            <person name="Cohen O."/>
            <person name="Gilbert J.A."/>
            <person name="Pupko T."/>
            <person name="Shuman H.A."/>
            <person name="Segal G."/>
        </authorList>
    </citation>
    <scope>NUCLEOTIDE SEQUENCE [LARGE SCALE GENOMIC DNA]</scope>
    <source>
        <strain evidence="20 21">ATCC 49506</strain>
    </source>
</reference>
<evidence type="ECO:0000256" key="11">
    <source>
        <dbReference type="ARBA" id="ARBA00022909"/>
    </source>
</evidence>
<evidence type="ECO:0000256" key="6">
    <source>
        <dbReference type="ARBA" id="ARBA00009320"/>
    </source>
</evidence>
<evidence type="ECO:0000256" key="7">
    <source>
        <dbReference type="ARBA" id="ARBA00022576"/>
    </source>
</evidence>
<dbReference type="Proteomes" id="UP000054725">
    <property type="component" value="Unassembled WGS sequence"/>
</dbReference>
<evidence type="ECO:0000313" key="20">
    <source>
        <dbReference type="EMBL" id="KTD35082.1"/>
    </source>
</evidence>
<dbReference type="NCBIfam" id="TIGR01122">
    <property type="entry name" value="ilvE_I"/>
    <property type="match status" value="1"/>
</dbReference>
<evidence type="ECO:0000256" key="17">
    <source>
        <dbReference type="ARBA" id="ARBA00049529"/>
    </source>
</evidence>
<comment type="cofactor">
    <cofactor evidence="1 19">
        <name>pyridoxal 5'-phosphate</name>
        <dbReference type="ChEBI" id="CHEBI:597326"/>
    </cofactor>
</comment>
<keyword evidence="11" id="KW-0289">Folate biosynthesis</keyword>
<dbReference type="InterPro" id="IPR001544">
    <property type="entry name" value="Aminotrans_IV"/>
</dbReference>
<dbReference type="GO" id="GO:0046656">
    <property type="term" value="P:folic acid biosynthetic process"/>
    <property type="evidence" value="ECO:0007669"/>
    <property type="project" value="UniProtKB-KW"/>
</dbReference>
<evidence type="ECO:0000256" key="18">
    <source>
        <dbReference type="ARBA" id="ARBA00054027"/>
    </source>
</evidence>
<dbReference type="GO" id="GO:0005829">
    <property type="term" value="C:cytosol"/>
    <property type="evidence" value="ECO:0007669"/>
    <property type="project" value="TreeGrafter"/>
</dbReference>
<comment type="pathway">
    <text evidence="13">Cofactor biosynthesis; tetrahydrofolate biosynthesis; 4-aminobenzoate from chorismate: step 2/2.</text>
</comment>
<dbReference type="PANTHER" id="PTHR42743:SF11">
    <property type="entry name" value="AMINODEOXYCHORISMATE LYASE"/>
    <property type="match status" value="1"/>
</dbReference>
<evidence type="ECO:0000256" key="14">
    <source>
        <dbReference type="ARBA" id="ARBA00048212"/>
    </source>
</evidence>
<proteinExistence type="inferred from homology"/>
<dbReference type="GO" id="GO:0009098">
    <property type="term" value="P:L-leucine biosynthetic process"/>
    <property type="evidence" value="ECO:0007669"/>
    <property type="project" value="UniProtKB-UniPathway"/>
</dbReference>
<evidence type="ECO:0000256" key="1">
    <source>
        <dbReference type="ARBA" id="ARBA00001933"/>
    </source>
</evidence>